<evidence type="ECO:0000313" key="8">
    <source>
        <dbReference type="Proteomes" id="UP000286701"/>
    </source>
</evidence>
<dbReference type="AlphaFoldDB" id="A0A3S3ZAS7"/>
<dbReference type="PANTHER" id="PTHR13693">
    <property type="entry name" value="CLASS II AMINOTRANSFERASE/8-AMINO-7-OXONONANOATE SYNTHASE"/>
    <property type="match status" value="1"/>
</dbReference>
<dbReference type="InterPro" id="IPR015421">
    <property type="entry name" value="PyrdxlP-dep_Trfase_major"/>
</dbReference>
<dbReference type="Gene3D" id="3.90.1150.10">
    <property type="entry name" value="Aspartate Aminotransferase, domain 1"/>
    <property type="match status" value="1"/>
</dbReference>
<keyword evidence="3 7" id="KW-0808">Transferase</keyword>
<dbReference type="EMBL" id="SBIW01000001">
    <property type="protein sequence ID" value="RWY57282.1"/>
    <property type="molecule type" value="Genomic_DNA"/>
</dbReference>
<organism evidence="7 8">
    <name type="scientific">Mucilaginibacter gilvus</name>
    <dbReference type="NCBI Taxonomy" id="2305909"/>
    <lineage>
        <taxon>Bacteria</taxon>
        <taxon>Pseudomonadati</taxon>
        <taxon>Bacteroidota</taxon>
        <taxon>Sphingobacteriia</taxon>
        <taxon>Sphingobacteriales</taxon>
        <taxon>Sphingobacteriaceae</taxon>
        <taxon>Mucilaginibacter</taxon>
    </lineage>
</organism>
<evidence type="ECO:0000256" key="5">
    <source>
        <dbReference type="RuleBase" id="RU003693"/>
    </source>
</evidence>
<keyword evidence="4 5" id="KW-0663">Pyridoxal phosphate</keyword>
<dbReference type="SUPFAM" id="SSF53383">
    <property type="entry name" value="PLP-dependent transferases"/>
    <property type="match status" value="1"/>
</dbReference>
<evidence type="ECO:0000259" key="6">
    <source>
        <dbReference type="Pfam" id="PF00155"/>
    </source>
</evidence>
<keyword evidence="7" id="KW-0032">Aminotransferase</keyword>
<dbReference type="GO" id="GO:0030170">
    <property type="term" value="F:pyridoxal phosphate binding"/>
    <property type="evidence" value="ECO:0007669"/>
    <property type="project" value="InterPro"/>
</dbReference>
<reference evidence="7 8" key="1">
    <citation type="submission" date="2019-01" db="EMBL/GenBank/DDBJ databases">
        <title>Mucilaginibacter antarcticum sp. nov., isolated from antarctic soil.</title>
        <authorList>
            <person name="Yan Y.-Q."/>
            <person name="Du Z.-J."/>
        </authorList>
    </citation>
    <scope>NUCLEOTIDE SEQUENCE [LARGE SCALE GENOMIC DNA]</scope>
    <source>
        <strain evidence="7 8">F01003</strain>
    </source>
</reference>
<dbReference type="InterPro" id="IPR001917">
    <property type="entry name" value="Aminotrans_II_pyridoxalP_BS"/>
</dbReference>
<accession>A0A3S3ZAS7</accession>
<comment type="caution">
    <text evidence="7">The sequence shown here is derived from an EMBL/GenBank/DDBJ whole genome shotgun (WGS) entry which is preliminary data.</text>
</comment>
<comment type="cofactor">
    <cofactor evidence="1 5">
        <name>pyridoxal 5'-phosphate</name>
        <dbReference type="ChEBI" id="CHEBI:597326"/>
    </cofactor>
</comment>
<comment type="pathway">
    <text evidence="2">Lipid metabolism.</text>
</comment>
<evidence type="ECO:0000256" key="4">
    <source>
        <dbReference type="ARBA" id="ARBA00022898"/>
    </source>
</evidence>
<dbReference type="PROSITE" id="PS00599">
    <property type="entry name" value="AA_TRANSFER_CLASS_2"/>
    <property type="match status" value="1"/>
</dbReference>
<evidence type="ECO:0000256" key="3">
    <source>
        <dbReference type="ARBA" id="ARBA00022679"/>
    </source>
</evidence>
<sequence length="414" mass="46084">MDLFDKINKNMGGPIGQHQKWSHGYFSFPRLEGEIHPHMMFNGKEHLVWSLNNYLGLANHPEVRQADAQAAADYGMAYPMGARMMSGNTKHHEELENNLAEFVGKDAAFLLNYGYQGMVSIIDALVDRNDVVVYDAESHACIVDGVRLHMGKRFVYQHNDIESCEKQLERATKLTEQTGGGILLITEGVFGMSGAQGKLKEIIALKEKYNFRLLIDDAHGFGTMGPTGAGTHEEQDCIEGVDVYFGTFAKSMAGIGAFVASDNEIINYLRYNMRSQTFAKALPMPMVLGLKKRFELLKSNPELREQLWVIARALQNGLVEHGFDIGITDTMVTPVFLKGELNEATSLTMDLRENYSIFCSIVVYPVIPKGLIELRLIPTAMHTLADVGRTLDAFSEVAGKLKAGYYKENKMAIA</sequence>
<dbReference type="InterPro" id="IPR015424">
    <property type="entry name" value="PyrdxlP-dep_Trfase"/>
</dbReference>
<feature type="domain" description="Aminotransferase class I/classII large" evidence="6">
    <location>
        <begin position="47"/>
        <end position="393"/>
    </location>
</feature>
<dbReference type="RefSeq" id="WP_128531788.1">
    <property type="nucleotide sequence ID" value="NZ_SBIW01000001.1"/>
</dbReference>
<dbReference type="OrthoDB" id="9807157at2"/>
<dbReference type="InterPro" id="IPR004839">
    <property type="entry name" value="Aminotransferase_I/II_large"/>
</dbReference>
<comment type="similarity">
    <text evidence="5">Belongs to the class-II pyridoxal-phosphate-dependent aminotransferase family.</text>
</comment>
<dbReference type="Proteomes" id="UP000286701">
    <property type="component" value="Unassembled WGS sequence"/>
</dbReference>
<evidence type="ECO:0000313" key="7">
    <source>
        <dbReference type="EMBL" id="RWY57282.1"/>
    </source>
</evidence>
<gene>
    <name evidence="7" type="ORF">EPL05_01755</name>
</gene>
<dbReference type="InterPro" id="IPR050087">
    <property type="entry name" value="AON_synthase_class-II"/>
</dbReference>
<name>A0A3S3ZAS7_9SPHI</name>
<dbReference type="GO" id="GO:0008483">
    <property type="term" value="F:transaminase activity"/>
    <property type="evidence" value="ECO:0007669"/>
    <property type="project" value="UniProtKB-KW"/>
</dbReference>
<proteinExistence type="inferred from homology"/>
<dbReference type="InterPro" id="IPR015422">
    <property type="entry name" value="PyrdxlP-dep_Trfase_small"/>
</dbReference>
<dbReference type="Pfam" id="PF00155">
    <property type="entry name" value="Aminotran_1_2"/>
    <property type="match status" value="1"/>
</dbReference>
<evidence type="ECO:0000256" key="2">
    <source>
        <dbReference type="ARBA" id="ARBA00005189"/>
    </source>
</evidence>
<dbReference type="Gene3D" id="3.40.640.10">
    <property type="entry name" value="Type I PLP-dependent aspartate aminotransferase-like (Major domain)"/>
    <property type="match status" value="1"/>
</dbReference>
<protein>
    <submittedName>
        <fullName evidence="7">Aminotransferase class I/II-fold pyridoxal phosphate-dependent enzyme</fullName>
    </submittedName>
</protein>
<keyword evidence="8" id="KW-1185">Reference proteome</keyword>
<evidence type="ECO:0000256" key="1">
    <source>
        <dbReference type="ARBA" id="ARBA00001933"/>
    </source>
</evidence>